<accession>A0A4Q9HHU9</accession>
<name>A0A4Q9HHU9_9SPHI</name>
<evidence type="ECO:0000313" key="1">
    <source>
        <dbReference type="EMBL" id="TBO44270.1"/>
    </source>
</evidence>
<dbReference type="EMBL" id="SIXF01000002">
    <property type="protein sequence ID" value="TBO44270.1"/>
    <property type="molecule type" value="Genomic_DNA"/>
</dbReference>
<organism evidence="1 2">
    <name type="scientific">Pedobacter kyonggii</name>
    <dbReference type="NCBI Taxonomy" id="1926871"/>
    <lineage>
        <taxon>Bacteria</taxon>
        <taxon>Pseudomonadati</taxon>
        <taxon>Bacteroidota</taxon>
        <taxon>Sphingobacteriia</taxon>
        <taxon>Sphingobacteriales</taxon>
        <taxon>Sphingobacteriaceae</taxon>
        <taxon>Pedobacter</taxon>
    </lineage>
</organism>
<gene>
    <name evidence="1" type="ORF">EYS08_02875</name>
</gene>
<dbReference type="AlphaFoldDB" id="A0A4Q9HHU9"/>
<proteinExistence type="predicted"/>
<comment type="caution">
    <text evidence="1">The sequence shown here is derived from an EMBL/GenBank/DDBJ whole genome shotgun (WGS) entry which is preliminary data.</text>
</comment>
<reference evidence="1 2" key="1">
    <citation type="submission" date="2019-02" db="EMBL/GenBank/DDBJ databases">
        <title>Pedobacter kyonggii whole genome sequence analysis.</title>
        <authorList>
            <person name="Dahal R.H."/>
        </authorList>
    </citation>
    <scope>NUCLEOTIDE SEQUENCE [LARGE SCALE GENOMIC DNA]</scope>
    <source>
        <strain evidence="1 2">K-4-11-1</strain>
    </source>
</reference>
<sequence length="94" mass="11389">MEISKEFIEKLGWSLYPNYYDLPKDFYHKEPYPFILWWDERYKAFFVVYKDELTNSITINGRDPIQTVEEYDKFLIPVLKALKDGETNPTKEPE</sequence>
<protein>
    <recommendedName>
        <fullName evidence="3">SMI1/KNR4 family protein</fullName>
    </recommendedName>
</protein>
<dbReference type="Proteomes" id="UP000291819">
    <property type="component" value="Unassembled WGS sequence"/>
</dbReference>
<evidence type="ECO:0008006" key="3">
    <source>
        <dbReference type="Google" id="ProtNLM"/>
    </source>
</evidence>
<keyword evidence="2" id="KW-1185">Reference proteome</keyword>
<dbReference type="RefSeq" id="WP_131028350.1">
    <property type="nucleotide sequence ID" value="NZ_SIXF01000002.1"/>
</dbReference>
<evidence type="ECO:0000313" key="2">
    <source>
        <dbReference type="Proteomes" id="UP000291819"/>
    </source>
</evidence>